<keyword evidence="4" id="KW-0816">Tricarboxylic acid cycle</keyword>
<evidence type="ECO:0000256" key="3">
    <source>
        <dbReference type="ARBA" id="ARBA00022490"/>
    </source>
</evidence>
<keyword evidence="9" id="KW-1185">Reference proteome</keyword>
<evidence type="ECO:0000256" key="2">
    <source>
        <dbReference type="ARBA" id="ARBA00012921"/>
    </source>
</evidence>
<dbReference type="Gene3D" id="1.20.200.10">
    <property type="entry name" value="Fumarase/aspartase (Central domain)"/>
    <property type="match status" value="1"/>
</dbReference>
<reference evidence="8 9" key="1">
    <citation type="submission" date="2020-02" db="EMBL/GenBank/DDBJ databases">
        <title>Genome sequencing for Kineobactrum sp. M2.</title>
        <authorList>
            <person name="Park S.-J."/>
        </authorList>
    </citation>
    <scope>NUCLEOTIDE SEQUENCE [LARGE SCALE GENOMIC DNA]</scope>
    <source>
        <strain evidence="8 9">M2</strain>
    </source>
</reference>
<dbReference type="KEGG" id="kim:G3T16_04495"/>
<dbReference type="FunFam" id="1.10.275.10:FF:000001">
    <property type="entry name" value="Fumarate hydratase, mitochondrial"/>
    <property type="match status" value="1"/>
</dbReference>
<dbReference type="GO" id="GO:0006099">
    <property type="term" value="P:tricarboxylic acid cycle"/>
    <property type="evidence" value="ECO:0007669"/>
    <property type="project" value="UniProtKB-KW"/>
</dbReference>
<dbReference type="InterPro" id="IPR020557">
    <property type="entry name" value="Fumarate_lyase_CS"/>
</dbReference>
<dbReference type="InterPro" id="IPR022761">
    <property type="entry name" value="Fumarate_lyase_N"/>
</dbReference>
<evidence type="ECO:0000256" key="4">
    <source>
        <dbReference type="ARBA" id="ARBA00022532"/>
    </source>
</evidence>
<dbReference type="PANTHER" id="PTHR11444:SF22">
    <property type="entry name" value="FUMARATE HYDRATASE CLASS II"/>
    <property type="match status" value="1"/>
</dbReference>
<evidence type="ECO:0000259" key="7">
    <source>
        <dbReference type="Pfam" id="PF10415"/>
    </source>
</evidence>
<evidence type="ECO:0000313" key="8">
    <source>
        <dbReference type="EMBL" id="QIB64754.1"/>
    </source>
</evidence>
<dbReference type="Gene3D" id="1.10.275.10">
    <property type="entry name" value="Fumarase/aspartase (N-terminal domain)"/>
    <property type="match status" value="1"/>
</dbReference>
<dbReference type="InterPro" id="IPR005677">
    <property type="entry name" value="Fum_hydII"/>
</dbReference>
<comment type="similarity">
    <text evidence="1">Belongs to the class-II fumarase/aspartase family. Fumarase subfamily.</text>
</comment>
<dbReference type="InterPro" id="IPR024083">
    <property type="entry name" value="Fumarase/histidase_N"/>
</dbReference>
<dbReference type="PROSITE" id="PS00163">
    <property type="entry name" value="FUMARATE_LYASES"/>
    <property type="match status" value="1"/>
</dbReference>
<dbReference type="EC" id="4.2.1.2" evidence="2"/>
<gene>
    <name evidence="8" type="ORF">G3T16_04495</name>
</gene>
<dbReference type="RefSeq" id="WP_163494004.1">
    <property type="nucleotide sequence ID" value="NZ_CP048711.1"/>
</dbReference>
<accession>A0A6C0U5N2</accession>
<dbReference type="Gene3D" id="1.10.40.30">
    <property type="entry name" value="Fumarase/aspartase (C-terminal domain)"/>
    <property type="match status" value="1"/>
</dbReference>
<dbReference type="PRINTS" id="PR00149">
    <property type="entry name" value="FUMRATELYASE"/>
</dbReference>
<evidence type="ECO:0000256" key="5">
    <source>
        <dbReference type="ARBA" id="ARBA00023239"/>
    </source>
</evidence>
<feature type="domain" description="Fumarate lyase N-terminal" evidence="6">
    <location>
        <begin position="11"/>
        <end position="335"/>
    </location>
</feature>
<dbReference type="EMBL" id="CP048711">
    <property type="protein sequence ID" value="QIB64754.1"/>
    <property type="molecule type" value="Genomic_DNA"/>
</dbReference>
<name>A0A6C0U5N2_9GAMM</name>
<proteinExistence type="inferred from homology"/>
<sequence>MPYRVETDSMGEVRVPREALYGAQTQRAVDNFTIAPRPMPRTFLRALARLKAAAASANKAVGALDSATADAVIDAAQAVAGGAHADAFPVPVFQTGSGTSTNMNMNEVLARLASQASGMAIHPNDHVNCSQSSNDVIPSTIAVAASLGLRSALLPAVEQLETELRRRGREFEDVVKTGRTHLMDAMPVSLGFELCTWAEQLLEARQRCEDLLPRLQALPIGGSAVGTGVNVPSGYVAALLAALNEATAGGFAAAAMPSTRMSAQDASVECSGGLRGLALVLIKMSNDLRWMASGPLAGLGEIQLQALQPGSSIMPGKVNPVLPEAVLMAATEVLGNDATIALAGQSGSFQLNVMLPLIGDKLLAGIELLTDSCKALQQCVAGLEPCREHAAATVARNPVLVTALNPVIGYEAAAAIAKRAYAEQRPILEVALEDTTLSREQLAQLLDPLRLARNPGEQ</sequence>
<dbReference type="InterPro" id="IPR018951">
    <property type="entry name" value="Fumarase_C_C"/>
</dbReference>
<keyword evidence="3" id="KW-0963">Cytoplasm</keyword>
<dbReference type="GO" id="GO:0006106">
    <property type="term" value="P:fumarate metabolic process"/>
    <property type="evidence" value="ECO:0007669"/>
    <property type="project" value="InterPro"/>
</dbReference>
<feature type="domain" description="Fumarase C C-terminal" evidence="7">
    <location>
        <begin position="400"/>
        <end position="452"/>
    </location>
</feature>
<evidence type="ECO:0000259" key="6">
    <source>
        <dbReference type="Pfam" id="PF00206"/>
    </source>
</evidence>
<dbReference type="InterPro" id="IPR000362">
    <property type="entry name" value="Fumarate_lyase_fam"/>
</dbReference>
<dbReference type="PANTHER" id="PTHR11444">
    <property type="entry name" value="ASPARTATEAMMONIA/ARGININOSUCCINATE/ADENYLOSUCCINATE LYASE"/>
    <property type="match status" value="1"/>
</dbReference>
<evidence type="ECO:0000313" key="9">
    <source>
        <dbReference type="Proteomes" id="UP000477680"/>
    </source>
</evidence>
<evidence type="ECO:0000256" key="1">
    <source>
        <dbReference type="ARBA" id="ARBA00009084"/>
    </source>
</evidence>
<dbReference type="SUPFAM" id="SSF48557">
    <property type="entry name" value="L-aspartase-like"/>
    <property type="match status" value="1"/>
</dbReference>
<keyword evidence="5" id="KW-0456">Lyase</keyword>
<organism evidence="8 9">
    <name type="scientific">Kineobactrum salinum</name>
    <dbReference type="NCBI Taxonomy" id="2708301"/>
    <lineage>
        <taxon>Bacteria</taxon>
        <taxon>Pseudomonadati</taxon>
        <taxon>Pseudomonadota</taxon>
        <taxon>Gammaproteobacteria</taxon>
        <taxon>Cellvibrionales</taxon>
        <taxon>Halieaceae</taxon>
        <taxon>Kineobactrum</taxon>
    </lineage>
</organism>
<dbReference type="GO" id="GO:0004333">
    <property type="term" value="F:fumarate hydratase activity"/>
    <property type="evidence" value="ECO:0007669"/>
    <property type="project" value="UniProtKB-EC"/>
</dbReference>
<dbReference type="FunFam" id="1.20.200.10:FF:000001">
    <property type="entry name" value="Fumarate hydratase, mitochondrial"/>
    <property type="match status" value="1"/>
</dbReference>
<dbReference type="PRINTS" id="PR00145">
    <property type="entry name" value="ARGSUCLYASE"/>
</dbReference>
<dbReference type="Pfam" id="PF00206">
    <property type="entry name" value="Lyase_1"/>
    <property type="match status" value="1"/>
</dbReference>
<dbReference type="InterPro" id="IPR008948">
    <property type="entry name" value="L-Aspartase-like"/>
</dbReference>
<dbReference type="Proteomes" id="UP000477680">
    <property type="component" value="Chromosome"/>
</dbReference>
<dbReference type="FunFam" id="1.10.40.30:FF:000002">
    <property type="entry name" value="Fumarate hydratase class II"/>
    <property type="match status" value="1"/>
</dbReference>
<protein>
    <recommendedName>
        <fullName evidence="2">fumarate hydratase</fullName>
        <ecNumber evidence="2">4.2.1.2</ecNumber>
    </recommendedName>
</protein>
<dbReference type="AlphaFoldDB" id="A0A6C0U5N2"/>
<dbReference type="Pfam" id="PF10415">
    <property type="entry name" value="FumaraseC_C"/>
    <property type="match status" value="1"/>
</dbReference>